<dbReference type="Proteomes" id="UP000298030">
    <property type="component" value="Unassembled WGS sequence"/>
</dbReference>
<organism evidence="2 3">
    <name type="scientific">Coprinellus micaceus</name>
    <name type="common">Glistening ink-cap mushroom</name>
    <name type="synonym">Coprinus micaceus</name>
    <dbReference type="NCBI Taxonomy" id="71717"/>
    <lineage>
        <taxon>Eukaryota</taxon>
        <taxon>Fungi</taxon>
        <taxon>Dikarya</taxon>
        <taxon>Basidiomycota</taxon>
        <taxon>Agaricomycotina</taxon>
        <taxon>Agaricomycetes</taxon>
        <taxon>Agaricomycetidae</taxon>
        <taxon>Agaricales</taxon>
        <taxon>Agaricineae</taxon>
        <taxon>Psathyrellaceae</taxon>
        <taxon>Coprinellus</taxon>
    </lineage>
</organism>
<feature type="compositionally biased region" description="Low complexity" evidence="1">
    <location>
        <begin position="55"/>
        <end position="82"/>
    </location>
</feature>
<proteinExistence type="predicted"/>
<feature type="compositionally biased region" description="Low complexity" evidence="1">
    <location>
        <begin position="153"/>
        <end position="162"/>
    </location>
</feature>
<reference evidence="2 3" key="1">
    <citation type="journal article" date="2019" name="Nat. Ecol. Evol.">
        <title>Megaphylogeny resolves global patterns of mushroom evolution.</title>
        <authorList>
            <person name="Varga T."/>
            <person name="Krizsan K."/>
            <person name="Foldi C."/>
            <person name="Dima B."/>
            <person name="Sanchez-Garcia M."/>
            <person name="Sanchez-Ramirez S."/>
            <person name="Szollosi G.J."/>
            <person name="Szarkandi J.G."/>
            <person name="Papp V."/>
            <person name="Albert L."/>
            <person name="Andreopoulos W."/>
            <person name="Angelini C."/>
            <person name="Antonin V."/>
            <person name="Barry K.W."/>
            <person name="Bougher N.L."/>
            <person name="Buchanan P."/>
            <person name="Buyck B."/>
            <person name="Bense V."/>
            <person name="Catcheside P."/>
            <person name="Chovatia M."/>
            <person name="Cooper J."/>
            <person name="Damon W."/>
            <person name="Desjardin D."/>
            <person name="Finy P."/>
            <person name="Geml J."/>
            <person name="Haridas S."/>
            <person name="Hughes K."/>
            <person name="Justo A."/>
            <person name="Karasinski D."/>
            <person name="Kautmanova I."/>
            <person name="Kiss B."/>
            <person name="Kocsube S."/>
            <person name="Kotiranta H."/>
            <person name="LaButti K.M."/>
            <person name="Lechner B.E."/>
            <person name="Liimatainen K."/>
            <person name="Lipzen A."/>
            <person name="Lukacs Z."/>
            <person name="Mihaltcheva S."/>
            <person name="Morgado L.N."/>
            <person name="Niskanen T."/>
            <person name="Noordeloos M.E."/>
            <person name="Ohm R.A."/>
            <person name="Ortiz-Santana B."/>
            <person name="Ovrebo C."/>
            <person name="Racz N."/>
            <person name="Riley R."/>
            <person name="Savchenko A."/>
            <person name="Shiryaev A."/>
            <person name="Soop K."/>
            <person name="Spirin V."/>
            <person name="Szebenyi C."/>
            <person name="Tomsovsky M."/>
            <person name="Tulloss R.E."/>
            <person name="Uehling J."/>
            <person name="Grigoriev I.V."/>
            <person name="Vagvolgyi C."/>
            <person name="Papp T."/>
            <person name="Martin F.M."/>
            <person name="Miettinen O."/>
            <person name="Hibbett D.S."/>
            <person name="Nagy L.G."/>
        </authorList>
    </citation>
    <scope>NUCLEOTIDE SEQUENCE [LARGE SCALE GENOMIC DNA]</scope>
    <source>
        <strain evidence="2 3">FP101781</strain>
    </source>
</reference>
<feature type="region of interest" description="Disordered" evidence="1">
    <location>
        <begin position="40"/>
        <end position="128"/>
    </location>
</feature>
<feature type="region of interest" description="Disordered" evidence="1">
    <location>
        <begin position="226"/>
        <end position="251"/>
    </location>
</feature>
<name>A0A4Y7SAR7_COPMI</name>
<dbReference type="AlphaFoldDB" id="A0A4Y7SAR7"/>
<dbReference type="EMBL" id="QPFP01000276">
    <property type="protein sequence ID" value="TEB18226.1"/>
    <property type="molecule type" value="Genomic_DNA"/>
</dbReference>
<feature type="region of interest" description="Disordered" evidence="1">
    <location>
        <begin position="153"/>
        <end position="187"/>
    </location>
</feature>
<feature type="compositionally biased region" description="Low complexity" evidence="1">
    <location>
        <begin position="96"/>
        <end position="106"/>
    </location>
</feature>
<sequence>MPLSRRPTLPSIHSLDLPFMAPSCSSSFSASPFFSTYRRSSSLVPSEGSEDWETSRSPSPASSLSSFSSSSSFSPSTSVSSRPPSPPSDPSPLEPPTSSFPFSRPSYNEPPVLRTYPSASQRCTSSASSYGSTKLRLAPCALADLDAVILVPSSSSSHSSSSPHPPSISPFTAPTQTTPTNPEDGKAKPLLLTGPAAQAFKHPSALKALSRVRVHPYRIMGAGPNRRASVATTTGFGGAQRSGCGSGWNEGRRSVGEGMRAIRAALSRISVAG</sequence>
<evidence type="ECO:0000313" key="2">
    <source>
        <dbReference type="EMBL" id="TEB18226.1"/>
    </source>
</evidence>
<comment type="caution">
    <text evidence="2">The sequence shown here is derived from an EMBL/GenBank/DDBJ whole genome shotgun (WGS) entry which is preliminary data.</text>
</comment>
<gene>
    <name evidence="2" type="ORF">FA13DRAFT_1720245</name>
</gene>
<protein>
    <submittedName>
        <fullName evidence="2">Uncharacterized protein</fullName>
    </submittedName>
</protein>
<feature type="compositionally biased region" description="Polar residues" evidence="1">
    <location>
        <begin position="172"/>
        <end position="181"/>
    </location>
</feature>
<feature type="compositionally biased region" description="Gly residues" evidence="1">
    <location>
        <begin position="235"/>
        <end position="248"/>
    </location>
</feature>
<keyword evidence="3" id="KW-1185">Reference proteome</keyword>
<evidence type="ECO:0000256" key="1">
    <source>
        <dbReference type="SAM" id="MobiDB-lite"/>
    </source>
</evidence>
<feature type="compositionally biased region" description="Low complexity" evidence="1">
    <location>
        <begin position="118"/>
        <end position="128"/>
    </location>
</feature>
<accession>A0A4Y7SAR7</accession>
<feature type="compositionally biased region" description="Pro residues" evidence="1">
    <location>
        <begin position="83"/>
        <end position="95"/>
    </location>
</feature>
<evidence type="ECO:0000313" key="3">
    <source>
        <dbReference type="Proteomes" id="UP000298030"/>
    </source>
</evidence>